<reference evidence="1 2" key="1">
    <citation type="submission" date="2023-07" db="EMBL/GenBank/DDBJ databases">
        <title>Genomic Encyclopedia of Type Strains, Phase IV (KMG-IV): sequencing the most valuable type-strain genomes for metagenomic binning, comparative biology and taxonomic classification.</title>
        <authorList>
            <person name="Goeker M."/>
        </authorList>
    </citation>
    <scope>NUCLEOTIDE SEQUENCE [LARGE SCALE GENOMIC DNA]</scope>
    <source>
        <strain evidence="1 2">DSM 16419</strain>
    </source>
</reference>
<evidence type="ECO:0000313" key="2">
    <source>
        <dbReference type="Proteomes" id="UP001241988"/>
    </source>
</evidence>
<accession>A0ABU0GSG1</accession>
<dbReference type="EMBL" id="JAUSWB010000001">
    <property type="protein sequence ID" value="MDQ0427686.1"/>
    <property type="molecule type" value="Genomic_DNA"/>
</dbReference>
<proteinExistence type="predicted"/>
<sequence length="538" mass="62196">MNEWTEWNEAVVKDAHGDIHNYRKLYNGQHIDLFPRAKRLIEEEEAYDADEIDGKVSANVKTPYIIANLAKPICEIPATYVSRSIGNVKSSIAYNERTQEQSESDNIIEGPEGDAVNNRVEDLQQETIDQITKNSRLKFRHWQNVVQHQIDGGIIGVPVMDDIGIRIDFKKRDLYFPHEDGLGIDLPYYFKKDDIEYLHVYTERVEIDNTENDRSLITSNTLYQLGTSTSLRALDEDETKRILGMEELIKIYEGRSTPFIMYWANDPTFDEPNGKSVLKGQFGRQDEINWTLTKASSIFTKNGEPKMAVSKEIFQAAQDKSYERYQEEGIIDYRDLNIVTYDENGKAMELIQLDTTKIGNMEWVRSQQRDMLAETRTSEKAVDLFSEGSGAQSGEAKWYDLLTSIMKSEQIRDEYIAFLKELYESALWLVHYEEKQKNPAVQPRIIIEEPNIEMREMIPYSRKELVEENIKAFKDGAQSLETTLRNIHPYASDEWIEDEMARIEAEKQSDDTTTLTAGRSTLLNYMDNRDANGQTVEE</sequence>
<organism evidence="1 2">
    <name type="scientific">Planomicrobium stackebrandtii</name>
    <dbReference type="NCBI Taxonomy" id="253160"/>
    <lineage>
        <taxon>Bacteria</taxon>
        <taxon>Bacillati</taxon>
        <taxon>Bacillota</taxon>
        <taxon>Bacilli</taxon>
        <taxon>Bacillales</taxon>
        <taxon>Caryophanaceae</taxon>
        <taxon>Planomicrobium</taxon>
    </lineage>
</organism>
<evidence type="ECO:0008006" key="3">
    <source>
        <dbReference type="Google" id="ProtNLM"/>
    </source>
</evidence>
<keyword evidence="2" id="KW-1185">Reference proteome</keyword>
<protein>
    <recommendedName>
        <fullName evidence="3">Phage portal protein</fullName>
    </recommendedName>
</protein>
<evidence type="ECO:0000313" key="1">
    <source>
        <dbReference type="EMBL" id="MDQ0427686.1"/>
    </source>
</evidence>
<gene>
    <name evidence="1" type="ORF">QOZ98_000511</name>
</gene>
<dbReference type="RefSeq" id="WP_308785957.1">
    <property type="nucleotide sequence ID" value="NZ_JAUSWB010000001.1"/>
</dbReference>
<comment type="caution">
    <text evidence="1">The sequence shown here is derived from an EMBL/GenBank/DDBJ whole genome shotgun (WGS) entry which is preliminary data.</text>
</comment>
<name>A0ABU0GSG1_9BACL</name>
<dbReference type="Proteomes" id="UP001241988">
    <property type="component" value="Unassembled WGS sequence"/>
</dbReference>